<dbReference type="GeneID" id="27907565"/>
<dbReference type="InterPro" id="IPR011009">
    <property type="entry name" value="Kinase-like_dom_sf"/>
</dbReference>
<dbReference type="AlphaFoldDB" id="N1QEZ9"/>
<dbReference type="PROSITE" id="PS50011">
    <property type="entry name" value="PROTEIN_KINASE_DOM"/>
    <property type="match status" value="1"/>
</dbReference>
<evidence type="ECO:0000313" key="7">
    <source>
        <dbReference type="EMBL" id="EMF11773.1"/>
    </source>
</evidence>
<name>N1QEZ9_SPHMS</name>
<evidence type="ECO:0000259" key="6">
    <source>
        <dbReference type="PROSITE" id="PS50011"/>
    </source>
</evidence>
<dbReference type="EMBL" id="KB456265">
    <property type="protein sequence ID" value="EMF11773.1"/>
    <property type="molecule type" value="Genomic_DNA"/>
</dbReference>
<keyword evidence="5" id="KW-0067">ATP-binding</keyword>
<proteinExistence type="predicted"/>
<evidence type="ECO:0000256" key="2">
    <source>
        <dbReference type="ARBA" id="ARBA00022679"/>
    </source>
</evidence>
<dbReference type="RefSeq" id="XP_016759894.1">
    <property type="nucleotide sequence ID" value="XM_016910428.1"/>
</dbReference>
<dbReference type="OrthoDB" id="310217at2759"/>
<dbReference type="GO" id="GO:0004674">
    <property type="term" value="F:protein serine/threonine kinase activity"/>
    <property type="evidence" value="ECO:0007669"/>
    <property type="project" value="UniProtKB-EC"/>
</dbReference>
<keyword evidence="2" id="KW-0808">Transferase</keyword>
<dbReference type="PANTHER" id="PTHR43671:SF13">
    <property type="entry name" value="SERINE_THREONINE-PROTEIN KINASE NEK2"/>
    <property type="match status" value="1"/>
</dbReference>
<evidence type="ECO:0000313" key="8">
    <source>
        <dbReference type="Proteomes" id="UP000016931"/>
    </source>
</evidence>
<dbReference type="PROSITE" id="PS00108">
    <property type="entry name" value="PROTEIN_KINASE_ST"/>
    <property type="match status" value="1"/>
</dbReference>
<evidence type="ECO:0000256" key="4">
    <source>
        <dbReference type="ARBA" id="ARBA00022777"/>
    </source>
</evidence>
<dbReference type="GO" id="GO:0005524">
    <property type="term" value="F:ATP binding"/>
    <property type="evidence" value="ECO:0007669"/>
    <property type="project" value="UniProtKB-KW"/>
</dbReference>
<reference evidence="7 8" key="1">
    <citation type="journal article" date="2012" name="PLoS Pathog.">
        <title>Diverse lifestyles and strategies of plant pathogenesis encoded in the genomes of eighteen Dothideomycetes fungi.</title>
        <authorList>
            <person name="Ohm R.A."/>
            <person name="Feau N."/>
            <person name="Henrissat B."/>
            <person name="Schoch C.L."/>
            <person name="Horwitz B.A."/>
            <person name="Barry K.W."/>
            <person name="Condon B.J."/>
            <person name="Copeland A.C."/>
            <person name="Dhillon B."/>
            <person name="Glaser F."/>
            <person name="Hesse C.N."/>
            <person name="Kosti I."/>
            <person name="LaButti K."/>
            <person name="Lindquist E.A."/>
            <person name="Lucas S."/>
            <person name="Salamov A.A."/>
            <person name="Bradshaw R.E."/>
            <person name="Ciuffetti L."/>
            <person name="Hamelin R.C."/>
            <person name="Kema G.H.J."/>
            <person name="Lawrence C."/>
            <person name="Scott J.A."/>
            <person name="Spatafora J.W."/>
            <person name="Turgeon B.G."/>
            <person name="de Wit P.J.G.M."/>
            <person name="Zhong S."/>
            <person name="Goodwin S.B."/>
            <person name="Grigoriev I.V."/>
        </authorList>
    </citation>
    <scope>NUCLEOTIDE SEQUENCE [LARGE SCALE GENOMIC DNA]</scope>
    <source>
        <strain evidence="7 8">SO2202</strain>
    </source>
</reference>
<dbReference type="EC" id="2.7.11.1" evidence="1"/>
<keyword evidence="3" id="KW-0547">Nucleotide-binding</keyword>
<sequence length="211" mass="23413">MEALAFIHHGLRYAGKGTFTRDDYHGAIIHGDLKEENFLLTWTFQPLPQLKLADFGAARLAGSRDGRILPGTDCYHAPEDAAIYGDLKPRAVSSRLWQEMINRRTIASDIYAFGLMVHMFACGERNPIKIGTDPSTLRIPEEYGTSGLLELLQKMLAVDPADRAVASFDGEHGVMGEINKMRDARDRLISARQLPGPAEWAFRAPKGHHAS</sequence>
<keyword evidence="4" id="KW-0418">Kinase</keyword>
<protein>
    <recommendedName>
        <fullName evidence="1">non-specific serine/threonine protein kinase</fullName>
        <ecNumber evidence="1">2.7.11.1</ecNumber>
    </recommendedName>
</protein>
<dbReference type="Gene3D" id="1.10.510.10">
    <property type="entry name" value="Transferase(Phosphotransferase) domain 1"/>
    <property type="match status" value="1"/>
</dbReference>
<evidence type="ECO:0000256" key="3">
    <source>
        <dbReference type="ARBA" id="ARBA00022741"/>
    </source>
</evidence>
<dbReference type="STRING" id="692275.N1QEZ9"/>
<organism evidence="7 8">
    <name type="scientific">Sphaerulina musiva (strain SO2202)</name>
    <name type="common">Poplar stem canker fungus</name>
    <name type="synonym">Septoria musiva</name>
    <dbReference type="NCBI Taxonomy" id="692275"/>
    <lineage>
        <taxon>Eukaryota</taxon>
        <taxon>Fungi</taxon>
        <taxon>Dikarya</taxon>
        <taxon>Ascomycota</taxon>
        <taxon>Pezizomycotina</taxon>
        <taxon>Dothideomycetes</taxon>
        <taxon>Dothideomycetidae</taxon>
        <taxon>Mycosphaerellales</taxon>
        <taxon>Mycosphaerellaceae</taxon>
        <taxon>Sphaerulina</taxon>
    </lineage>
</organism>
<dbReference type="OMA" id="CYHAPED"/>
<dbReference type="HOGENOM" id="CLU_1283229_0_0_1"/>
<dbReference type="Proteomes" id="UP000016931">
    <property type="component" value="Unassembled WGS sequence"/>
</dbReference>
<dbReference type="Pfam" id="PF00069">
    <property type="entry name" value="Pkinase"/>
    <property type="match status" value="1"/>
</dbReference>
<dbReference type="SUPFAM" id="SSF56112">
    <property type="entry name" value="Protein kinase-like (PK-like)"/>
    <property type="match status" value="1"/>
</dbReference>
<dbReference type="PANTHER" id="PTHR43671">
    <property type="entry name" value="SERINE/THREONINE-PROTEIN KINASE NEK"/>
    <property type="match status" value="1"/>
</dbReference>
<dbReference type="InterPro" id="IPR050660">
    <property type="entry name" value="NEK_Ser/Thr_kinase"/>
</dbReference>
<accession>N1QEZ9</accession>
<evidence type="ECO:0000256" key="5">
    <source>
        <dbReference type="ARBA" id="ARBA00022840"/>
    </source>
</evidence>
<dbReference type="InterPro" id="IPR008271">
    <property type="entry name" value="Ser/Thr_kinase_AS"/>
</dbReference>
<feature type="domain" description="Protein kinase" evidence="6">
    <location>
        <begin position="1"/>
        <end position="175"/>
    </location>
</feature>
<keyword evidence="8" id="KW-1185">Reference proteome</keyword>
<dbReference type="eggNOG" id="KOG0032">
    <property type="taxonomic scope" value="Eukaryota"/>
</dbReference>
<evidence type="ECO:0000256" key="1">
    <source>
        <dbReference type="ARBA" id="ARBA00012513"/>
    </source>
</evidence>
<gene>
    <name evidence="7" type="ORF">SEPMUDRAFT_86986</name>
</gene>
<dbReference type="InterPro" id="IPR000719">
    <property type="entry name" value="Prot_kinase_dom"/>
</dbReference>